<organism evidence="1">
    <name type="scientific">marine sediment metagenome</name>
    <dbReference type="NCBI Taxonomy" id="412755"/>
    <lineage>
        <taxon>unclassified sequences</taxon>
        <taxon>metagenomes</taxon>
        <taxon>ecological metagenomes</taxon>
    </lineage>
</organism>
<protein>
    <submittedName>
        <fullName evidence="1">Uncharacterized protein</fullName>
    </submittedName>
</protein>
<comment type="caution">
    <text evidence="1">The sequence shown here is derived from an EMBL/GenBank/DDBJ whole genome shotgun (WGS) entry which is preliminary data.</text>
</comment>
<gene>
    <name evidence="1" type="ORF">LCGC14_1032280</name>
</gene>
<sequence length="53" mass="6214">MPIYEKLLTDKEIRKITPLKLKKILGNPHTSSVSKLELYLRVQKIRPKILKSI</sequence>
<name>A0A0F9NFY6_9ZZZZ</name>
<dbReference type="AlphaFoldDB" id="A0A0F9NFY6"/>
<dbReference type="EMBL" id="LAZR01004197">
    <property type="protein sequence ID" value="KKN10852.1"/>
    <property type="molecule type" value="Genomic_DNA"/>
</dbReference>
<accession>A0A0F9NFY6</accession>
<evidence type="ECO:0000313" key="1">
    <source>
        <dbReference type="EMBL" id="KKN10852.1"/>
    </source>
</evidence>
<reference evidence="1" key="1">
    <citation type="journal article" date="2015" name="Nature">
        <title>Complex archaea that bridge the gap between prokaryotes and eukaryotes.</title>
        <authorList>
            <person name="Spang A."/>
            <person name="Saw J.H."/>
            <person name="Jorgensen S.L."/>
            <person name="Zaremba-Niedzwiedzka K."/>
            <person name="Martijn J."/>
            <person name="Lind A.E."/>
            <person name="van Eijk R."/>
            <person name="Schleper C."/>
            <person name="Guy L."/>
            <person name="Ettema T.J."/>
        </authorList>
    </citation>
    <scope>NUCLEOTIDE SEQUENCE</scope>
</reference>
<proteinExistence type="predicted"/>